<reference evidence="1" key="2">
    <citation type="submission" date="2022-08" db="UniProtKB">
        <authorList>
            <consortium name="EnsemblMetazoa"/>
        </authorList>
    </citation>
    <scope>IDENTIFICATION</scope>
    <source>
        <strain evidence="1">STECLA/ALBI9_A</strain>
    </source>
</reference>
<keyword evidence="2" id="KW-1185">Reference proteome</keyword>
<sequence>MVQQLEEHGRMKEWSMKAWNVVQAVWIRHRKHQRIAHCGQMAIRVVHGRIDQVILRNVIHVRVATVHSMSASSNTIGTGVTGKVAFFPFRTTAGAVLYAPIGFRTIRLGASATPIKLVDFSHSLCQLSGRNVLLPVRQTGKQFLGRTASRPLTRAHLQYGADIVLIRLVNTATTFVAFAQQLNRWLVTLLCRPYQPVDALRVVVCRIRFRVFL</sequence>
<reference evidence="1 2" key="1">
    <citation type="journal article" date="2017" name="G3 (Bethesda)">
        <title>The Physical Genome Mapping of Anopheles albimanus Corrected Scaffold Misassemblies and Identified Interarm Rearrangements in Genus Anopheles.</title>
        <authorList>
            <person name="Artemov G.N."/>
            <person name="Peery A.N."/>
            <person name="Jiang X."/>
            <person name="Tu Z."/>
            <person name="Stegniy V.N."/>
            <person name="Sharakhova M.V."/>
            <person name="Sharakhov I.V."/>
        </authorList>
    </citation>
    <scope>NUCLEOTIDE SEQUENCE [LARGE SCALE GENOMIC DNA]</scope>
    <source>
        <strain evidence="1 2">ALBI9_A</strain>
    </source>
</reference>
<evidence type="ECO:0000313" key="1">
    <source>
        <dbReference type="EnsemblMetazoa" id="AALB014341-PA"/>
    </source>
</evidence>
<protein>
    <submittedName>
        <fullName evidence="1">Uncharacterized protein</fullName>
    </submittedName>
</protein>
<dbReference type="Proteomes" id="UP000069272">
    <property type="component" value="Chromosome 2R"/>
</dbReference>
<dbReference type="VEuPathDB" id="VectorBase:AALB014341"/>
<dbReference type="EnsemblMetazoa" id="AALB014341-RA">
    <property type="protein sequence ID" value="AALB014341-PA"/>
    <property type="gene ID" value="AALB014341"/>
</dbReference>
<dbReference type="AlphaFoldDB" id="A0A182FXH0"/>
<name>A0A182FXH0_ANOAL</name>
<proteinExistence type="predicted"/>
<evidence type="ECO:0000313" key="2">
    <source>
        <dbReference type="Proteomes" id="UP000069272"/>
    </source>
</evidence>
<organism evidence="1 2">
    <name type="scientific">Anopheles albimanus</name>
    <name type="common">New world malaria mosquito</name>
    <dbReference type="NCBI Taxonomy" id="7167"/>
    <lineage>
        <taxon>Eukaryota</taxon>
        <taxon>Metazoa</taxon>
        <taxon>Ecdysozoa</taxon>
        <taxon>Arthropoda</taxon>
        <taxon>Hexapoda</taxon>
        <taxon>Insecta</taxon>
        <taxon>Pterygota</taxon>
        <taxon>Neoptera</taxon>
        <taxon>Endopterygota</taxon>
        <taxon>Diptera</taxon>
        <taxon>Nematocera</taxon>
        <taxon>Culicoidea</taxon>
        <taxon>Culicidae</taxon>
        <taxon>Anophelinae</taxon>
        <taxon>Anopheles</taxon>
    </lineage>
</organism>
<accession>A0A182FXH0</accession>